<dbReference type="AlphaFoldDB" id="A0A7J9NXM1"/>
<reference evidence="1 2" key="1">
    <citation type="submission" date="2020-07" db="EMBL/GenBank/DDBJ databases">
        <title>Genomic Encyclopedia of Type Strains, Phase IV (KMG-V): Genome sequencing to study the core and pangenomes of soil and plant-associated prokaryotes.</title>
        <authorList>
            <person name="Whitman W."/>
        </authorList>
    </citation>
    <scope>NUCLEOTIDE SEQUENCE [LARGE SCALE GENOMIC DNA]</scope>
    <source>
        <strain evidence="1 2">A1</strain>
    </source>
</reference>
<name>A0A7J9NXM1_METMI</name>
<evidence type="ECO:0000313" key="2">
    <source>
        <dbReference type="Proteomes" id="UP000564425"/>
    </source>
</evidence>
<dbReference type="Proteomes" id="UP000564425">
    <property type="component" value="Unassembled WGS sequence"/>
</dbReference>
<dbReference type="EMBL" id="JACDUH010000003">
    <property type="protein sequence ID" value="MBA2851763.1"/>
    <property type="molecule type" value="Genomic_DNA"/>
</dbReference>
<organism evidence="1 2">
    <name type="scientific">Methanococcus maripaludis</name>
    <name type="common">Methanococcus deltae</name>
    <dbReference type="NCBI Taxonomy" id="39152"/>
    <lineage>
        <taxon>Archaea</taxon>
        <taxon>Methanobacteriati</taxon>
        <taxon>Methanobacteriota</taxon>
        <taxon>Methanomada group</taxon>
        <taxon>Methanococci</taxon>
        <taxon>Methanococcales</taxon>
        <taxon>Methanococcaceae</taxon>
        <taxon>Methanococcus</taxon>
    </lineage>
</organism>
<evidence type="ECO:0000313" key="1">
    <source>
        <dbReference type="EMBL" id="MBA2851763.1"/>
    </source>
</evidence>
<accession>A0A7J9NXM1</accession>
<comment type="caution">
    <text evidence="1">The sequence shown here is derived from an EMBL/GenBank/DDBJ whole genome shotgun (WGS) entry which is preliminary data.</text>
</comment>
<proteinExistence type="predicted"/>
<dbReference type="RefSeq" id="WP_181501584.1">
    <property type="nucleotide sequence ID" value="NZ_JACDUH010000003.1"/>
</dbReference>
<gene>
    <name evidence="1" type="ORF">HNP86_001922</name>
</gene>
<protein>
    <submittedName>
        <fullName evidence="1">Uncharacterized protein YkvS</fullName>
    </submittedName>
</protein>
<sequence>MSDLKTELKFQTYDEFKDYMTKISNNMLDVSTIELMWRDYLGDGDTYEPEVRTHWINDKIANLAPDMWNAELRGVVIAVNDDAMFTTFTIMDTDFEEITVYDYKKVLNTKKIKIGEEILIRDAKTDEDKFGRLSLNVFTRTILVDITPQLLGQIGTPIQ</sequence>